<gene>
    <name evidence="2" type="ORF">CUN60_07800</name>
</gene>
<dbReference type="GO" id="GO:0006508">
    <property type="term" value="P:proteolysis"/>
    <property type="evidence" value="ECO:0007669"/>
    <property type="project" value="UniProtKB-KW"/>
</dbReference>
<protein>
    <submittedName>
        <fullName evidence="2">ClpXP protease specificity-enhancing factor</fullName>
    </submittedName>
</protein>
<proteinExistence type="predicted"/>
<dbReference type="RefSeq" id="WP_102951496.1">
    <property type="nucleotide sequence ID" value="NZ_CP024847.1"/>
</dbReference>
<evidence type="ECO:0000313" key="3">
    <source>
        <dbReference type="Proteomes" id="UP000236655"/>
    </source>
</evidence>
<dbReference type="Proteomes" id="UP000236655">
    <property type="component" value="Chromosome"/>
</dbReference>
<dbReference type="NCBIfam" id="NF008769">
    <property type="entry name" value="PRK11798.2-5"/>
    <property type="match status" value="1"/>
</dbReference>
<dbReference type="PIRSF" id="PIRSF005276">
    <property type="entry name" value="SspB"/>
    <property type="match status" value="1"/>
</dbReference>
<feature type="compositionally biased region" description="Polar residues" evidence="1">
    <location>
        <begin position="103"/>
        <end position="116"/>
    </location>
</feature>
<dbReference type="Pfam" id="PF04386">
    <property type="entry name" value="SspB"/>
    <property type="match status" value="1"/>
</dbReference>
<dbReference type="InterPro" id="IPR007481">
    <property type="entry name" value="SspB"/>
</dbReference>
<dbReference type="EMBL" id="CP024847">
    <property type="protein sequence ID" value="AUR52200.1"/>
    <property type="molecule type" value="Genomic_DNA"/>
</dbReference>
<keyword evidence="2" id="KW-0378">Hydrolase</keyword>
<accession>A0A2I7N6Z1</accession>
<feature type="region of interest" description="Disordered" evidence="1">
    <location>
        <begin position="98"/>
        <end position="122"/>
    </location>
</feature>
<reference evidence="3" key="1">
    <citation type="submission" date="2017-11" db="EMBL/GenBank/DDBJ databases">
        <authorList>
            <person name="Chan K.G."/>
            <person name="Lee L.S."/>
        </authorList>
    </citation>
    <scope>NUCLEOTIDE SEQUENCE [LARGE SCALE GENOMIC DNA]</scope>
    <source>
        <strain evidence="3">DSM 100970</strain>
    </source>
</reference>
<name>A0A2I7N6Z1_9NEIS</name>
<dbReference type="KEGG" id="nba:CUN60_07800"/>
<sequence length="122" mass="13630">MTSQKPYFIRALYEWCIDNNFTPHLLTFVDNNTMVPKQFVRDNQIVLNIAYSATKDLLIDNEWVTFKATFSGSIQDIAIPVGNVLAVFAKENGQGMQFELENQAPTTSPEPATTGSGLKLVK</sequence>
<dbReference type="Gene3D" id="2.30.30.220">
    <property type="entry name" value="SspB-like"/>
    <property type="match status" value="1"/>
</dbReference>
<dbReference type="InterPro" id="IPR036760">
    <property type="entry name" value="SspB-like_sf"/>
</dbReference>
<evidence type="ECO:0000256" key="1">
    <source>
        <dbReference type="SAM" id="MobiDB-lite"/>
    </source>
</evidence>
<organism evidence="2 3">
    <name type="scientific">Aquella oligotrophica</name>
    <dbReference type="NCBI Taxonomy" id="2067065"/>
    <lineage>
        <taxon>Bacteria</taxon>
        <taxon>Pseudomonadati</taxon>
        <taxon>Pseudomonadota</taxon>
        <taxon>Betaproteobacteria</taxon>
        <taxon>Neisseriales</taxon>
        <taxon>Neisseriaceae</taxon>
        <taxon>Aquella</taxon>
    </lineage>
</organism>
<dbReference type="OrthoDB" id="9797358at2"/>
<dbReference type="PANTHER" id="PTHR37486:SF1">
    <property type="entry name" value="STRINGENT STARVATION PROTEIN B"/>
    <property type="match status" value="1"/>
</dbReference>
<dbReference type="PANTHER" id="PTHR37486">
    <property type="entry name" value="STRINGENT STARVATION PROTEIN B"/>
    <property type="match status" value="1"/>
</dbReference>
<dbReference type="GO" id="GO:0008233">
    <property type="term" value="F:peptidase activity"/>
    <property type="evidence" value="ECO:0007669"/>
    <property type="project" value="UniProtKB-KW"/>
</dbReference>
<keyword evidence="2" id="KW-0645">Protease</keyword>
<keyword evidence="3" id="KW-1185">Reference proteome</keyword>
<dbReference type="SUPFAM" id="SSF101738">
    <property type="entry name" value="SspB-like"/>
    <property type="match status" value="1"/>
</dbReference>
<dbReference type="AlphaFoldDB" id="A0A2I7N6Z1"/>
<evidence type="ECO:0000313" key="2">
    <source>
        <dbReference type="EMBL" id="AUR52200.1"/>
    </source>
</evidence>